<name>A0A0R1U319_9LACO</name>
<keyword evidence="6" id="KW-1185">Reference proteome</keyword>
<sequence>MSTITINHLTFAYPGQDDIFTDQSITLDTSWHLGLTGRNGRGKSTLLNLLRGQLTGTGSINVPVPVTYFPQPVRDTSRDAWMVIDDITTSETWMVERELTLLGVPSDTLYRPFDSLSGGEQTKLLLAVLFADNTSFPLIDEPTNHLDHASREQVATYLNGKRQGYIVVAHDRDFLNAVTDHTLAIEKQGITLMQGNFATYTQTKDAQDQREQAEQSQLRKDIGRLQATARAKRDWSGNREADKHGNRHVKGSTQGDGTIADKGFITARAARTMKKAKHLEHRMDDEIAAKEKLLQNVEYIEPLHMLYTPDHHDVLITVRNLSLSYGDQPLFAPVSFTVKRGEQVAVVGPNGAGKTSLIRALQGNFAGHVDGEITVVQSAQASHVRQLFPDNRGLLGDFAEQRGVDYQELLRNLKQLGVERSVFAVPIEQMSAGQQKKVELAASLATPTGLYVWDEPLNYLDVFNQDQLIDVINSVQPTMLLTEHDQHFIDAVATKVITLQPA</sequence>
<dbReference type="PROSITE" id="PS00211">
    <property type="entry name" value="ABC_TRANSPORTER_1"/>
    <property type="match status" value="2"/>
</dbReference>
<dbReference type="SUPFAM" id="SSF52540">
    <property type="entry name" value="P-loop containing nucleoside triphosphate hydrolases"/>
    <property type="match status" value="2"/>
</dbReference>
<dbReference type="Pfam" id="PF00005">
    <property type="entry name" value="ABC_tran"/>
    <property type="match status" value="2"/>
</dbReference>
<evidence type="ECO:0000256" key="2">
    <source>
        <dbReference type="ARBA" id="ARBA00022840"/>
    </source>
</evidence>
<dbReference type="PANTHER" id="PTHR42855">
    <property type="entry name" value="ABC TRANSPORTER ATP-BINDING SUBUNIT"/>
    <property type="match status" value="1"/>
</dbReference>
<gene>
    <name evidence="5" type="ORF">FC50_GL001261</name>
</gene>
<feature type="region of interest" description="Disordered" evidence="3">
    <location>
        <begin position="227"/>
        <end position="257"/>
    </location>
</feature>
<dbReference type="PATRIC" id="fig|1423783.4.peg.1303"/>
<dbReference type="InterPro" id="IPR003593">
    <property type="entry name" value="AAA+_ATPase"/>
</dbReference>
<accession>A0A0R1U319</accession>
<comment type="caution">
    <text evidence="5">The sequence shown here is derived from an EMBL/GenBank/DDBJ whole genome shotgun (WGS) entry which is preliminary data.</text>
</comment>
<dbReference type="EMBL" id="AZFJ01000049">
    <property type="protein sequence ID" value="KRL85866.1"/>
    <property type="molecule type" value="Genomic_DNA"/>
</dbReference>
<dbReference type="InterPro" id="IPR027417">
    <property type="entry name" value="P-loop_NTPase"/>
</dbReference>
<evidence type="ECO:0000256" key="1">
    <source>
        <dbReference type="ARBA" id="ARBA00022741"/>
    </source>
</evidence>
<proteinExistence type="predicted"/>
<dbReference type="PANTHER" id="PTHR42855:SF2">
    <property type="entry name" value="DRUG RESISTANCE ABC TRANSPORTER,ATP-BINDING PROTEIN"/>
    <property type="match status" value="1"/>
</dbReference>
<evidence type="ECO:0000313" key="6">
    <source>
        <dbReference type="Proteomes" id="UP000051922"/>
    </source>
</evidence>
<dbReference type="CDD" id="cd03221">
    <property type="entry name" value="ABCF_EF-3"/>
    <property type="match status" value="2"/>
</dbReference>
<dbReference type="InterPro" id="IPR051309">
    <property type="entry name" value="ABCF_ATPase"/>
</dbReference>
<dbReference type="InterPro" id="IPR003439">
    <property type="entry name" value="ABC_transporter-like_ATP-bd"/>
</dbReference>
<feature type="compositionally biased region" description="Basic and acidic residues" evidence="3">
    <location>
        <begin position="231"/>
        <end position="244"/>
    </location>
</feature>
<dbReference type="OrthoDB" id="9762369at2"/>
<evidence type="ECO:0000313" key="5">
    <source>
        <dbReference type="EMBL" id="KRL85866.1"/>
    </source>
</evidence>
<dbReference type="NCBIfam" id="NF000355">
    <property type="entry name" value="ribo_prot_ABC_F"/>
    <property type="match status" value="1"/>
</dbReference>
<dbReference type="Gene3D" id="3.40.50.300">
    <property type="entry name" value="P-loop containing nucleotide triphosphate hydrolases"/>
    <property type="match status" value="2"/>
</dbReference>
<dbReference type="SMART" id="SM00382">
    <property type="entry name" value="AAA"/>
    <property type="match status" value="2"/>
</dbReference>
<keyword evidence="1" id="KW-0547">Nucleotide-binding</keyword>
<dbReference type="GO" id="GO:0016887">
    <property type="term" value="F:ATP hydrolysis activity"/>
    <property type="evidence" value="ECO:0007669"/>
    <property type="project" value="InterPro"/>
</dbReference>
<feature type="domain" description="ABC transporter" evidence="4">
    <location>
        <begin position="316"/>
        <end position="502"/>
    </location>
</feature>
<dbReference type="GO" id="GO:0005524">
    <property type="term" value="F:ATP binding"/>
    <property type="evidence" value="ECO:0007669"/>
    <property type="project" value="UniProtKB-KW"/>
</dbReference>
<feature type="domain" description="ABC transporter" evidence="4">
    <location>
        <begin position="4"/>
        <end position="212"/>
    </location>
</feature>
<keyword evidence="2 5" id="KW-0067">ATP-binding</keyword>
<dbReference type="RefSeq" id="WP_056956736.1">
    <property type="nucleotide sequence ID" value="NZ_AZFJ01000049.1"/>
</dbReference>
<dbReference type="PROSITE" id="PS50893">
    <property type="entry name" value="ABC_TRANSPORTER_2"/>
    <property type="match status" value="2"/>
</dbReference>
<reference evidence="5 6" key="1">
    <citation type="journal article" date="2015" name="Genome Announc.">
        <title>Expanding the biotechnology potential of lactobacilli through comparative genomics of 213 strains and associated genera.</title>
        <authorList>
            <person name="Sun Z."/>
            <person name="Harris H.M."/>
            <person name="McCann A."/>
            <person name="Guo C."/>
            <person name="Argimon S."/>
            <person name="Zhang W."/>
            <person name="Yang X."/>
            <person name="Jeffery I.B."/>
            <person name="Cooney J.C."/>
            <person name="Kagawa T.F."/>
            <person name="Liu W."/>
            <person name="Song Y."/>
            <person name="Salvetti E."/>
            <person name="Wrobel A."/>
            <person name="Rasinkangas P."/>
            <person name="Parkhill J."/>
            <person name="Rea M.C."/>
            <person name="O'Sullivan O."/>
            <person name="Ritari J."/>
            <person name="Douillard F.P."/>
            <person name="Paul Ross R."/>
            <person name="Yang R."/>
            <person name="Briner A.E."/>
            <person name="Felis G.E."/>
            <person name="de Vos W.M."/>
            <person name="Barrangou R."/>
            <person name="Klaenhammer T.R."/>
            <person name="Caufield P.W."/>
            <person name="Cui Y."/>
            <person name="Zhang H."/>
            <person name="O'Toole P.W."/>
        </authorList>
    </citation>
    <scope>NUCLEOTIDE SEQUENCE [LARGE SCALE GENOMIC DNA]</scope>
    <source>
        <strain evidence="5 6">DSM 15945</strain>
    </source>
</reference>
<evidence type="ECO:0000256" key="3">
    <source>
        <dbReference type="SAM" id="MobiDB-lite"/>
    </source>
</evidence>
<evidence type="ECO:0000259" key="4">
    <source>
        <dbReference type="PROSITE" id="PS50893"/>
    </source>
</evidence>
<organism evidence="5 6">
    <name type="scientific">Lacticaseibacillus pantheris DSM 15945 = JCM 12539 = NBRC 106106</name>
    <dbReference type="NCBI Taxonomy" id="1423783"/>
    <lineage>
        <taxon>Bacteria</taxon>
        <taxon>Bacillati</taxon>
        <taxon>Bacillota</taxon>
        <taxon>Bacilli</taxon>
        <taxon>Lactobacillales</taxon>
        <taxon>Lactobacillaceae</taxon>
        <taxon>Lacticaseibacillus</taxon>
    </lineage>
</organism>
<dbReference type="AlphaFoldDB" id="A0A0R1U319"/>
<dbReference type="InterPro" id="IPR017871">
    <property type="entry name" value="ABC_transporter-like_CS"/>
</dbReference>
<dbReference type="Proteomes" id="UP000051922">
    <property type="component" value="Unassembled WGS sequence"/>
</dbReference>
<protein>
    <submittedName>
        <fullName evidence="5">ABC transporter, ATP-binding protein</fullName>
    </submittedName>
</protein>
<dbReference type="STRING" id="1423783.FC50_GL001261"/>